<comment type="caution">
    <text evidence="2">The sequence shown here is derived from an EMBL/GenBank/DDBJ whole genome shotgun (WGS) entry which is preliminary data.</text>
</comment>
<organism evidence="2 3">
    <name type="scientific">Acinetobacter guerrae</name>
    <dbReference type="NCBI Taxonomy" id="1843371"/>
    <lineage>
        <taxon>Bacteria</taxon>
        <taxon>Pseudomonadati</taxon>
        <taxon>Pseudomonadota</taxon>
        <taxon>Gammaproteobacteria</taxon>
        <taxon>Moraxellales</taxon>
        <taxon>Moraxellaceae</taxon>
        <taxon>Acinetobacter</taxon>
    </lineage>
</organism>
<feature type="transmembrane region" description="Helical" evidence="1">
    <location>
        <begin position="39"/>
        <end position="61"/>
    </location>
</feature>
<keyword evidence="1" id="KW-1133">Transmembrane helix</keyword>
<evidence type="ECO:0000313" key="3">
    <source>
        <dbReference type="Proteomes" id="UP000269001"/>
    </source>
</evidence>
<accession>A0A3A8EL90</accession>
<keyword evidence="1" id="KW-0812">Transmembrane</keyword>
<dbReference type="AlphaFoldDB" id="A0A3A8EL90"/>
<feature type="transmembrane region" description="Helical" evidence="1">
    <location>
        <begin position="12"/>
        <end position="33"/>
    </location>
</feature>
<evidence type="ECO:0008006" key="4">
    <source>
        <dbReference type="Google" id="ProtNLM"/>
    </source>
</evidence>
<evidence type="ECO:0000256" key="1">
    <source>
        <dbReference type="SAM" id="Phobius"/>
    </source>
</evidence>
<proteinExistence type="predicted"/>
<keyword evidence="3" id="KW-1185">Reference proteome</keyword>
<reference evidence="2 3" key="1">
    <citation type="submission" date="2018-09" db="EMBL/GenBank/DDBJ databases">
        <title>The draft genome of Acinetobacter spp. strains.</title>
        <authorList>
            <person name="Qin J."/>
            <person name="Feng Y."/>
            <person name="Zong Z."/>
        </authorList>
    </citation>
    <scope>NUCLEOTIDE SEQUENCE [LARGE SCALE GENOMIC DNA]</scope>
    <source>
        <strain evidence="2 3">WCHAc060096</strain>
    </source>
</reference>
<dbReference type="RefSeq" id="WP_120368847.1">
    <property type="nucleotide sequence ID" value="NZ_RAXU01000002.1"/>
</dbReference>
<evidence type="ECO:0000313" key="2">
    <source>
        <dbReference type="EMBL" id="RKG35652.1"/>
    </source>
</evidence>
<dbReference type="Proteomes" id="UP000269001">
    <property type="component" value="Unassembled WGS sequence"/>
</dbReference>
<feature type="transmembrane region" description="Helical" evidence="1">
    <location>
        <begin position="81"/>
        <end position="102"/>
    </location>
</feature>
<name>A0A3A8EL90_9GAMM</name>
<protein>
    <recommendedName>
        <fullName evidence="4">DUF1705 domain-containing protein</fullName>
    </recommendedName>
</protein>
<keyword evidence="1" id="KW-0472">Membrane</keyword>
<dbReference type="EMBL" id="RAXU01000002">
    <property type="protein sequence ID" value="RKG35652.1"/>
    <property type="molecule type" value="Genomic_DNA"/>
</dbReference>
<gene>
    <name evidence="2" type="ORF">D7V21_01915</name>
</gene>
<sequence length="103" mass="11915">MKLQPHIAQTIFYSLLFAIGGAPTIAMWIIALQTNDPNLFMAAFMGLTVIIACVIVPLILLQNAYLLFKRNDLNLEDKIKYLLRFYFVMNVICLISWILFIFR</sequence>